<dbReference type="AlphaFoldDB" id="A0A8H7C062"/>
<proteinExistence type="predicted"/>
<dbReference type="EMBL" id="JABXXO010000016">
    <property type="protein sequence ID" value="KAF7759711.1"/>
    <property type="molecule type" value="Genomic_DNA"/>
</dbReference>
<organism evidence="2 3">
    <name type="scientific">Agaricus bisporus var. burnettii</name>
    <dbReference type="NCBI Taxonomy" id="192524"/>
    <lineage>
        <taxon>Eukaryota</taxon>
        <taxon>Fungi</taxon>
        <taxon>Dikarya</taxon>
        <taxon>Basidiomycota</taxon>
        <taxon>Agaricomycotina</taxon>
        <taxon>Agaricomycetes</taxon>
        <taxon>Agaricomycetidae</taxon>
        <taxon>Agaricales</taxon>
        <taxon>Agaricineae</taxon>
        <taxon>Agaricaceae</taxon>
        <taxon>Agaricus</taxon>
    </lineage>
</organism>
<feature type="compositionally biased region" description="Polar residues" evidence="1">
    <location>
        <begin position="217"/>
        <end position="234"/>
    </location>
</feature>
<feature type="compositionally biased region" description="Polar residues" evidence="1">
    <location>
        <begin position="128"/>
        <end position="138"/>
    </location>
</feature>
<feature type="compositionally biased region" description="Basic and acidic residues" evidence="1">
    <location>
        <begin position="167"/>
        <end position="184"/>
    </location>
</feature>
<comment type="caution">
    <text evidence="2">The sequence shown here is derived from an EMBL/GenBank/DDBJ whole genome shotgun (WGS) entry which is preliminary data.</text>
</comment>
<feature type="region of interest" description="Disordered" evidence="1">
    <location>
        <begin position="207"/>
        <end position="286"/>
    </location>
</feature>
<accession>A0A8H7C062</accession>
<reference evidence="2 3" key="1">
    <citation type="journal article" name="Sci. Rep.">
        <title>Telomere-to-telomere assembled and centromere annotated genomes of the two main subspecies of the button mushroom Agaricus bisporus reveal especially polymorphic chromosome ends.</title>
        <authorList>
            <person name="Sonnenberg A.S.M."/>
            <person name="Sedaghat-Telgerd N."/>
            <person name="Lavrijssen B."/>
            <person name="Ohm R.A."/>
            <person name="Hendrickx P.M."/>
            <person name="Scholtmeijer K."/>
            <person name="Baars J.J.P."/>
            <person name="van Peer A."/>
        </authorList>
    </citation>
    <scope>NUCLEOTIDE SEQUENCE [LARGE SCALE GENOMIC DNA]</scope>
    <source>
        <strain evidence="2 3">H119_p4</strain>
    </source>
</reference>
<gene>
    <name evidence="2" type="ORF">Agabi119p4_11406</name>
</gene>
<feature type="compositionally biased region" description="Basic residues" evidence="1">
    <location>
        <begin position="139"/>
        <end position="149"/>
    </location>
</feature>
<feature type="region of interest" description="Disordered" evidence="1">
    <location>
        <begin position="74"/>
        <end position="184"/>
    </location>
</feature>
<evidence type="ECO:0000256" key="1">
    <source>
        <dbReference type="SAM" id="MobiDB-lite"/>
    </source>
</evidence>
<sequence>MSKTLSTGTLSLRFMQNAHRRQQLTQVELERAEVKDESKWEVGQEIKDAWGIGKEIQKHDSVEYESSYLPFLFPSEHEDVSDGSQRPLGRRMFNKKGEDISKSRAQNYTTDDLGGSDDVEEGELGPESTANNKETSPTKGHKFKLHTKPKSISSVSGRTLKGFETLDQPKKESQKSSEITSHKSAREAIFDSLNGVGIDLRPSKHTLERNEADGSKDLSQTSGDQKQKQSSASIPSKGFLKPSGIDAPASRKPAADSPSNGKSAKSRASDIIEGARKKRPRGSAVYGGRRSTSFIVTQSLFFYLPYRPVSASSRPLAIFGEEFQKQDVTTLSTSRNNLSTAYLTIPSSDTEPRLPLTHWHALSSKTSMKI</sequence>
<protein>
    <submittedName>
        <fullName evidence="2">Uncharacterized protein</fullName>
    </submittedName>
</protein>
<name>A0A8H7C062_AGABI</name>
<evidence type="ECO:0000313" key="2">
    <source>
        <dbReference type="EMBL" id="KAF7759711.1"/>
    </source>
</evidence>
<dbReference type="Proteomes" id="UP000629468">
    <property type="component" value="Unassembled WGS sequence"/>
</dbReference>
<evidence type="ECO:0000313" key="3">
    <source>
        <dbReference type="Proteomes" id="UP000629468"/>
    </source>
</evidence>
<feature type="compositionally biased region" description="Basic and acidic residues" evidence="1">
    <location>
        <begin position="207"/>
        <end position="216"/>
    </location>
</feature>
<feature type="compositionally biased region" description="Acidic residues" evidence="1">
    <location>
        <begin position="114"/>
        <end position="124"/>
    </location>
</feature>